<evidence type="ECO:0000313" key="4">
    <source>
        <dbReference type="Proteomes" id="UP000614601"/>
    </source>
</evidence>
<dbReference type="SUPFAM" id="SSF56112">
    <property type="entry name" value="Protein kinase-like (PK-like)"/>
    <property type="match status" value="1"/>
</dbReference>
<gene>
    <name evidence="3" type="ORF">BOKJ2_LOCUS11468</name>
</gene>
<dbReference type="InterPro" id="IPR011009">
    <property type="entry name" value="Kinase-like_dom_sf"/>
</dbReference>
<dbReference type="AlphaFoldDB" id="A0A811LCG0"/>
<dbReference type="EMBL" id="CAJFCW020000005">
    <property type="protein sequence ID" value="CAG9120556.1"/>
    <property type="molecule type" value="Genomic_DNA"/>
</dbReference>
<keyword evidence="1" id="KW-0812">Transmembrane</keyword>
<proteinExistence type="predicted"/>
<dbReference type="Proteomes" id="UP000783686">
    <property type="component" value="Unassembled WGS sequence"/>
</dbReference>
<dbReference type="EMBL" id="CAJFDH010000005">
    <property type="protein sequence ID" value="CAD5225217.1"/>
    <property type="molecule type" value="Genomic_DNA"/>
</dbReference>
<dbReference type="Pfam" id="PF10317">
    <property type="entry name" value="7TM_GPCR_Srd"/>
    <property type="match status" value="1"/>
</dbReference>
<feature type="transmembrane region" description="Helical" evidence="1">
    <location>
        <begin position="533"/>
        <end position="557"/>
    </location>
</feature>
<dbReference type="SMART" id="SM00587">
    <property type="entry name" value="CHK"/>
    <property type="match status" value="1"/>
</dbReference>
<comment type="caution">
    <text evidence="3">The sequence shown here is derived from an EMBL/GenBank/DDBJ whole genome shotgun (WGS) entry which is preliminary data.</text>
</comment>
<dbReference type="Proteomes" id="UP000614601">
    <property type="component" value="Unassembled WGS sequence"/>
</dbReference>
<sequence>MKFDLNQCVKPSQVPFKWVTDTLNGQDGKWDRLVEEYGISDATVKVISGSGFLSYVMRVVFDFKDTEETFNIILKVPTIQILKDGNYLEGNESLATTLYQFHNQEVLFHQHIAPKCDVLYFPKMYGYVNSDLRKGIHGQMLVEDIGDRGYLPDVLNGMDFDQCSEVMQVLAKFHAFSLNNLPEEFKQSLEAGLLNIQEHLKFTSATFEIVPEFNEIRAELEAFHDKYSANLLKVHETFEIPPILTHGDFWANNMFFERKNGVCTKNVLTIFDWQVLQLGTGMTDLARFLMVSADAKVLKENIDDLLEVYYLQFEKSVKDRRVSMPYDFEKISNIKENVLILALEGPANVLSYHGQVILVSIYAFNLALIIVIQPANYIYRYICVTRMLPLSPQMAFAVYAVSVLIAVPFGVTCYFSYMYSAKVRPGFNYGTLWFNVKPLPVLLPADTGSFFTQIYLAYVIVAFGFSYLISMLFAKKTVAALKNNKHLHGAKAIQMQNQLSTTLFVQTVLPVFTSVGPSMIITLSTVFGVNIGAFGIIMYTCLAFIPLLNPMATIFFIRPFRTTVLKMFSLAQNGVEPNYSTFSVSTKY</sequence>
<dbReference type="InterPro" id="IPR052961">
    <property type="entry name" value="Oxido-Kinase-like_Enzymes"/>
</dbReference>
<dbReference type="InterPro" id="IPR004119">
    <property type="entry name" value="EcKL"/>
</dbReference>
<feature type="transmembrane region" description="Helical" evidence="1">
    <location>
        <begin position="503"/>
        <end position="527"/>
    </location>
</feature>
<keyword evidence="1" id="KW-1133">Transmembrane helix</keyword>
<accession>A0A811LCG0</accession>
<evidence type="ECO:0000313" key="3">
    <source>
        <dbReference type="EMBL" id="CAD5225217.1"/>
    </source>
</evidence>
<feature type="transmembrane region" description="Helical" evidence="1">
    <location>
        <begin position="454"/>
        <end position="474"/>
    </location>
</feature>
<dbReference type="OrthoDB" id="5915577at2759"/>
<dbReference type="Pfam" id="PF02958">
    <property type="entry name" value="EcKL"/>
    <property type="match status" value="1"/>
</dbReference>
<dbReference type="InterPro" id="IPR019421">
    <property type="entry name" value="7TM_GPCR_serpentine_rcpt_Srd"/>
</dbReference>
<dbReference type="PANTHER" id="PTHR23020">
    <property type="entry name" value="UNCHARACTERIZED NUCLEAR HORMONE RECEPTOR-RELATED"/>
    <property type="match status" value="1"/>
</dbReference>
<evidence type="ECO:0000256" key="1">
    <source>
        <dbReference type="SAM" id="Phobius"/>
    </source>
</evidence>
<name>A0A811LCG0_9BILA</name>
<feature type="transmembrane region" description="Helical" evidence="1">
    <location>
        <begin position="356"/>
        <end position="375"/>
    </location>
</feature>
<dbReference type="PANTHER" id="PTHR23020:SF41">
    <property type="entry name" value="AMINOGLYCOSIDE PHOSPHOTRANSFERASE DOMAIN-CONTAINING PROTEIN"/>
    <property type="match status" value="1"/>
</dbReference>
<feature type="domain" description="CHK kinase-like" evidence="2">
    <location>
        <begin position="140"/>
        <end position="319"/>
    </location>
</feature>
<feature type="transmembrane region" description="Helical" evidence="1">
    <location>
        <begin position="396"/>
        <end position="417"/>
    </location>
</feature>
<dbReference type="Gene3D" id="3.90.1200.10">
    <property type="match status" value="1"/>
</dbReference>
<keyword evidence="4" id="KW-1185">Reference proteome</keyword>
<protein>
    <recommendedName>
        <fullName evidence="2">CHK kinase-like domain-containing protein</fullName>
    </recommendedName>
</protein>
<dbReference type="InterPro" id="IPR015897">
    <property type="entry name" value="CHK_kinase-like"/>
</dbReference>
<organism evidence="3 4">
    <name type="scientific">Bursaphelenchus okinawaensis</name>
    <dbReference type="NCBI Taxonomy" id="465554"/>
    <lineage>
        <taxon>Eukaryota</taxon>
        <taxon>Metazoa</taxon>
        <taxon>Ecdysozoa</taxon>
        <taxon>Nematoda</taxon>
        <taxon>Chromadorea</taxon>
        <taxon>Rhabditida</taxon>
        <taxon>Tylenchina</taxon>
        <taxon>Tylenchomorpha</taxon>
        <taxon>Aphelenchoidea</taxon>
        <taxon>Aphelenchoididae</taxon>
        <taxon>Bursaphelenchus</taxon>
    </lineage>
</organism>
<reference evidence="3" key="1">
    <citation type="submission" date="2020-09" db="EMBL/GenBank/DDBJ databases">
        <authorList>
            <person name="Kikuchi T."/>
        </authorList>
    </citation>
    <scope>NUCLEOTIDE SEQUENCE</scope>
    <source>
        <strain evidence="3">SH1</strain>
    </source>
</reference>
<dbReference type="SUPFAM" id="SSF81321">
    <property type="entry name" value="Family A G protein-coupled receptor-like"/>
    <property type="match status" value="1"/>
</dbReference>
<keyword evidence="1" id="KW-0472">Membrane</keyword>
<evidence type="ECO:0000259" key="2">
    <source>
        <dbReference type="SMART" id="SM00587"/>
    </source>
</evidence>